<dbReference type="RefSeq" id="WP_018499736.1">
    <property type="nucleotide sequence ID" value="NZ_AP019829.2"/>
</dbReference>
<dbReference type="Proteomes" id="UP000321501">
    <property type="component" value="Chromosome"/>
</dbReference>
<dbReference type="InterPro" id="IPR015867">
    <property type="entry name" value="N-reg_PII/ATP_PRibTrfase_C"/>
</dbReference>
<reference evidence="1 5" key="3">
    <citation type="submission" date="2019-07" db="EMBL/GenBank/DDBJ databases">
        <title>Complete Genome Sequence of Leptotrichia wadei Strain JMUB3933.</title>
        <authorList>
            <person name="Watanabe S."/>
            <person name="Cui L."/>
        </authorList>
    </citation>
    <scope>NUCLEOTIDE SEQUENCE [LARGE SCALE GENOMIC DNA]</scope>
    <source>
        <strain evidence="1 5">JMUB3933</strain>
    </source>
</reference>
<accession>A0A134A9I9</accession>
<dbReference type="EMBL" id="AP019834">
    <property type="protein sequence ID" value="BBM46708.1"/>
    <property type="molecule type" value="Genomic_DNA"/>
</dbReference>
<dbReference type="EMBL" id="LSDD01000102">
    <property type="protein sequence ID" value="KXB64367.1"/>
    <property type="molecule type" value="Genomic_DNA"/>
</dbReference>
<dbReference type="Proteomes" id="UP000070483">
    <property type="component" value="Unassembled WGS sequence"/>
</dbReference>
<sequence length="98" mass="11591">MKRLEIYFDSFYTEKMKEELREYGIDQYFIVPAIHSSWSKTFKHFNTHVWPGTDSILVTYLEDRHAQEIIRIIKIMKIDLGRGISMGAVILPVEDIIL</sequence>
<dbReference type="GeneID" id="84803533"/>
<dbReference type="InterPro" id="IPR011322">
    <property type="entry name" value="N-reg_PII-like_a/b"/>
</dbReference>
<proteinExistence type="predicted"/>
<reference evidence="2 6" key="4">
    <citation type="submission" date="2019-07" db="EMBL/GenBank/DDBJ databases">
        <title>Complete Genome Sequence of Leptotrichia wadei Strain JMUB3934.</title>
        <authorList>
            <person name="Watanabe S."/>
            <person name="Cui L."/>
        </authorList>
    </citation>
    <scope>NUCLEOTIDE SEQUENCE [LARGE SCALE GENOMIC DNA]</scope>
    <source>
        <strain evidence="2 6">JMUB3934</strain>
    </source>
</reference>
<evidence type="ECO:0008006" key="7">
    <source>
        <dbReference type="Google" id="ProtNLM"/>
    </source>
</evidence>
<evidence type="ECO:0000313" key="5">
    <source>
        <dbReference type="Proteomes" id="UP000321397"/>
    </source>
</evidence>
<reference evidence="4" key="1">
    <citation type="submission" date="2016-01" db="EMBL/GenBank/DDBJ databases">
        <authorList>
            <person name="Mitreva M."/>
            <person name="Pepin K.H."/>
            <person name="Mihindukulasuriya K.A."/>
            <person name="Fulton R."/>
            <person name="Fronick C."/>
            <person name="O'Laughlin M."/>
            <person name="Miner T."/>
            <person name="Herter B."/>
            <person name="Rosa B.A."/>
            <person name="Cordes M."/>
            <person name="Tomlinson C."/>
            <person name="Wollam A."/>
            <person name="Palsikar V.B."/>
            <person name="Mardis E.R."/>
            <person name="Wilson R.K."/>
        </authorList>
    </citation>
    <scope>NUCLEOTIDE SEQUENCE [LARGE SCALE GENOMIC DNA]</scope>
    <source>
        <strain evidence="4">KA00185</strain>
    </source>
</reference>
<name>A0A134A9I9_9FUSO</name>
<dbReference type="OrthoDB" id="92661at2"/>
<dbReference type="Gene3D" id="3.30.70.120">
    <property type="match status" value="1"/>
</dbReference>
<dbReference type="AlphaFoldDB" id="A0A134A9I9"/>
<organism evidence="3 4">
    <name type="scientific">Leptotrichia wadei</name>
    <dbReference type="NCBI Taxonomy" id="157687"/>
    <lineage>
        <taxon>Bacteria</taxon>
        <taxon>Fusobacteriati</taxon>
        <taxon>Fusobacteriota</taxon>
        <taxon>Fusobacteriia</taxon>
        <taxon>Fusobacteriales</taxon>
        <taxon>Leptotrichiaceae</taxon>
        <taxon>Leptotrichia</taxon>
    </lineage>
</organism>
<dbReference type="NCBIfam" id="NF045581">
    <property type="entry name" value="PG0541_fam"/>
    <property type="match status" value="1"/>
</dbReference>
<dbReference type="SUPFAM" id="SSF54913">
    <property type="entry name" value="GlnB-like"/>
    <property type="match status" value="1"/>
</dbReference>
<protein>
    <recommendedName>
        <fullName evidence="7">Nitrogen regulatory protein P-II</fullName>
    </recommendedName>
</protein>
<keyword evidence="4" id="KW-1185">Reference proteome</keyword>
<gene>
    <name evidence="3" type="ORF">HMPREF3180_01438</name>
    <name evidence="1" type="ORF">JMUB3933_0186</name>
    <name evidence="2" type="ORF">JMUB3934_0194</name>
</gene>
<evidence type="ECO:0000313" key="4">
    <source>
        <dbReference type="Proteomes" id="UP000070483"/>
    </source>
</evidence>
<evidence type="ECO:0000313" key="1">
    <source>
        <dbReference type="EMBL" id="BBM46708.1"/>
    </source>
</evidence>
<dbReference type="Proteomes" id="UP000321397">
    <property type="component" value="Chromosome"/>
</dbReference>
<dbReference type="PATRIC" id="fig|157687.3.peg.1432"/>
<evidence type="ECO:0000313" key="2">
    <source>
        <dbReference type="EMBL" id="BBM48921.1"/>
    </source>
</evidence>
<evidence type="ECO:0000313" key="6">
    <source>
        <dbReference type="Proteomes" id="UP000321501"/>
    </source>
</evidence>
<evidence type="ECO:0000313" key="3">
    <source>
        <dbReference type="EMBL" id="KXB64367.1"/>
    </source>
</evidence>
<dbReference type="STRING" id="157687.HMPREF3180_01438"/>
<dbReference type="EMBL" id="AP019835">
    <property type="protein sequence ID" value="BBM48921.1"/>
    <property type="molecule type" value="Genomic_DNA"/>
</dbReference>
<reference evidence="3" key="2">
    <citation type="submission" date="2016-01" db="EMBL/GenBank/DDBJ databases">
        <authorList>
            <person name="Oliw E.H."/>
        </authorList>
    </citation>
    <scope>NUCLEOTIDE SEQUENCE [LARGE SCALE GENOMIC DNA]</scope>
    <source>
        <strain evidence="3">KA00185</strain>
    </source>
</reference>